<dbReference type="AlphaFoldDB" id="A0A518DTM1"/>
<feature type="signal peptide" evidence="5">
    <location>
        <begin position="1"/>
        <end position="20"/>
    </location>
</feature>
<dbReference type="KEGG" id="lcre:Pla8534_29960"/>
<feature type="coiled-coil region" evidence="3">
    <location>
        <begin position="436"/>
        <end position="463"/>
    </location>
</feature>
<dbReference type="GO" id="GO:0043130">
    <property type="term" value="F:ubiquitin binding"/>
    <property type="evidence" value="ECO:0007669"/>
    <property type="project" value="InterPro"/>
</dbReference>
<evidence type="ECO:0000256" key="2">
    <source>
        <dbReference type="ARBA" id="ARBA00022801"/>
    </source>
</evidence>
<protein>
    <submittedName>
        <fullName evidence="7">Serine protease HtrA</fullName>
    </submittedName>
</protein>
<keyword evidence="2" id="KW-0378">Hydrolase</keyword>
<evidence type="ECO:0000313" key="7">
    <source>
        <dbReference type="EMBL" id="QDU95184.1"/>
    </source>
</evidence>
<dbReference type="OrthoDB" id="272786at2"/>
<keyword evidence="3" id="KW-0175">Coiled coil</keyword>
<feature type="chain" id="PRO_5022076487" evidence="5">
    <location>
        <begin position="21"/>
        <end position="590"/>
    </location>
</feature>
<gene>
    <name evidence="7" type="primary">htrA_4</name>
    <name evidence="7" type="ORF">Pla8534_29960</name>
</gene>
<dbReference type="SUPFAM" id="SSF50494">
    <property type="entry name" value="Trypsin-like serine proteases"/>
    <property type="match status" value="1"/>
</dbReference>
<dbReference type="Gene3D" id="2.30.30.700">
    <property type="entry name" value="SLA1 homology domain 1"/>
    <property type="match status" value="1"/>
</dbReference>
<feature type="compositionally biased region" description="Basic and acidic residues" evidence="4">
    <location>
        <begin position="237"/>
        <end position="246"/>
    </location>
</feature>
<dbReference type="InterPro" id="IPR001940">
    <property type="entry name" value="Peptidase_S1C"/>
</dbReference>
<dbReference type="GO" id="GO:0030674">
    <property type="term" value="F:protein-macromolecule adaptor activity"/>
    <property type="evidence" value="ECO:0007669"/>
    <property type="project" value="InterPro"/>
</dbReference>
<dbReference type="Gene3D" id="2.40.10.120">
    <property type="match status" value="1"/>
</dbReference>
<feature type="coiled-coil region" evidence="3">
    <location>
        <begin position="264"/>
        <end position="318"/>
    </location>
</feature>
<dbReference type="EMBL" id="CP036433">
    <property type="protein sequence ID" value="QDU95184.1"/>
    <property type="molecule type" value="Genomic_DNA"/>
</dbReference>
<keyword evidence="8" id="KW-1185">Reference proteome</keyword>
<dbReference type="GO" id="GO:0008092">
    <property type="term" value="F:cytoskeletal protein binding"/>
    <property type="evidence" value="ECO:0007669"/>
    <property type="project" value="InterPro"/>
</dbReference>
<reference evidence="7 8" key="1">
    <citation type="submission" date="2019-02" db="EMBL/GenBank/DDBJ databases">
        <title>Deep-cultivation of Planctomycetes and their phenomic and genomic characterization uncovers novel biology.</title>
        <authorList>
            <person name="Wiegand S."/>
            <person name="Jogler M."/>
            <person name="Boedeker C."/>
            <person name="Pinto D."/>
            <person name="Vollmers J."/>
            <person name="Rivas-Marin E."/>
            <person name="Kohn T."/>
            <person name="Peeters S.H."/>
            <person name="Heuer A."/>
            <person name="Rast P."/>
            <person name="Oberbeckmann S."/>
            <person name="Bunk B."/>
            <person name="Jeske O."/>
            <person name="Meyerdierks A."/>
            <person name="Storesund J.E."/>
            <person name="Kallscheuer N."/>
            <person name="Luecker S."/>
            <person name="Lage O.M."/>
            <person name="Pohl T."/>
            <person name="Merkel B.J."/>
            <person name="Hornburger P."/>
            <person name="Mueller R.-W."/>
            <person name="Bruemmer F."/>
            <person name="Labrenz M."/>
            <person name="Spormann A.M."/>
            <person name="Op den Camp H."/>
            <person name="Overmann J."/>
            <person name="Amann R."/>
            <person name="Jetten M.S.M."/>
            <person name="Mascher T."/>
            <person name="Medema M.H."/>
            <person name="Devos D.P."/>
            <person name="Kaster A.-K."/>
            <person name="Ovreas L."/>
            <person name="Rohde M."/>
            <person name="Galperin M.Y."/>
            <person name="Jogler C."/>
        </authorList>
    </citation>
    <scope>NUCLEOTIDE SEQUENCE [LARGE SCALE GENOMIC DNA]</scope>
    <source>
        <strain evidence="7 8">Pla85_3_4</strain>
    </source>
</reference>
<name>A0A518DTM1_9BACT</name>
<evidence type="ECO:0000313" key="8">
    <source>
        <dbReference type="Proteomes" id="UP000317648"/>
    </source>
</evidence>
<dbReference type="PANTHER" id="PTHR43343:SF3">
    <property type="entry name" value="PROTEASE DO-LIKE 8, CHLOROPLASTIC"/>
    <property type="match status" value="1"/>
</dbReference>
<proteinExistence type="predicted"/>
<feature type="domain" description="SLA1 homology" evidence="6">
    <location>
        <begin position="535"/>
        <end position="589"/>
    </location>
</feature>
<evidence type="ECO:0000256" key="4">
    <source>
        <dbReference type="SAM" id="MobiDB-lite"/>
    </source>
</evidence>
<dbReference type="GO" id="GO:0004252">
    <property type="term" value="F:serine-type endopeptidase activity"/>
    <property type="evidence" value="ECO:0007669"/>
    <property type="project" value="InterPro"/>
</dbReference>
<dbReference type="Proteomes" id="UP000317648">
    <property type="component" value="Chromosome"/>
</dbReference>
<keyword evidence="1 7" id="KW-0645">Protease</keyword>
<dbReference type="PRINTS" id="PR00834">
    <property type="entry name" value="PROTEASES2C"/>
</dbReference>
<dbReference type="InterPro" id="IPR007131">
    <property type="entry name" value="SHD1"/>
</dbReference>
<evidence type="ECO:0000259" key="6">
    <source>
        <dbReference type="Pfam" id="PF03983"/>
    </source>
</evidence>
<dbReference type="GO" id="GO:0042802">
    <property type="term" value="F:identical protein binding"/>
    <property type="evidence" value="ECO:0007669"/>
    <property type="project" value="InterPro"/>
</dbReference>
<evidence type="ECO:0000256" key="5">
    <source>
        <dbReference type="SAM" id="SignalP"/>
    </source>
</evidence>
<dbReference type="PANTHER" id="PTHR43343">
    <property type="entry name" value="PEPTIDASE S12"/>
    <property type="match status" value="1"/>
</dbReference>
<evidence type="ECO:0000256" key="3">
    <source>
        <dbReference type="SAM" id="Coils"/>
    </source>
</evidence>
<keyword evidence="5" id="KW-0732">Signal</keyword>
<feature type="region of interest" description="Disordered" evidence="4">
    <location>
        <begin position="230"/>
        <end position="261"/>
    </location>
</feature>
<accession>A0A518DTM1</accession>
<evidence type="ECO:0000256" key="1">
    <source>
        <dbReference type="ARBA" id="ARBA00022670"/>
    </source>
</evidence>
<sequence precursor="true">MNPRLMLIAATICVSTSVAADETPSFFERVESSVVTIQVPGRGTGSGFFIDRDGTIATNYHVIEGAGEVNIIFHDKSSVPAIGFRAISQGKDLALLVVAKNPEGVVPLPLAARPPDKGDKVFAFGAPLGLEGSVSDGIVSATRTGSELQRMLADGDRDPYRKEMGYDLDADWIQTSAPVSSGNSGGPLVNEAGQVVGVNTFKLLRGENLNFAVLAAHVSSLAVAAPRESLPFSKLPPPRETKKETEAPSTDSYEVERRERDGDIADAMAELERWRVHIANFEAQVEEEALRHPGRAAYLSAKAEAAVFTAQIANLNQEGLRQQGQLAAANRQIGLTIAQLRQQYAAEIAQLDSTYQRQRQFGQGTDQQTLLDSYRADHQITTLRYESLSKEALRRHELMRTQFEGRINELVNQKTFIADNKLAPILVKQQPYLDFLTQAESTRNGLLAQLKTLEKQLKKTENLARGLAAPREEDTIARRKLVLAKNLWAAKSSAAKERFTEVINEHPESFAAEQAKAWLANINGSDLPPALQLSSREWNARTGGYKLEARLAGYVQDKVSLQNVDGTVVEVPLDKLSDADRQYVHELYGE</sequence>
<dbReference type="Pfam" id="PF13365">
    <property type="entry name" value="Trypsin_2"/>
    <property type="match status" value="1"/>
</dbReference>
<organism evidence="7 8">
    <name type="scientific">Lignipirellula cremea</name>
    <dbReference type="NCBI Taxonomy" id="2528010"/>
    <lineage>
        <taxon>Bacteria</taxon>
        <taxon>Pseudomonadati</taxon>
        <taxon>Planctomycetota</taxon>
        <taxon>Planctomycetia</taxon>
        <taxon>Pirellulales</taxon>
        <taxon>Pirellulaceae</taxon>
        <taxon>Lignipirellula</taxon>
    </lineage>
</organism>
<dbReference type="InterPro" id="IPR051201">
    <property type="entry name" value="Chloro_Bact_Ser_Proteases"/>
</dbReference>
<dbReference type="GO" id="GO:0006508">
    <property type="term" value="P:proteolysis"/>
    <property type="evidence" value="ECO:0007669"/>
    <property type="project" value="UniProtKB-KW"/>
</dbReference>
<dbReference type="InterPro" id="IPR009003">
    <property type="entry name" value="Peptidase_S1_PA"/>
</dbReference>
<dbReference type="Pfam" id="PF03983">
    <property type="entry name" value="SHD1"/>
    <property type="match status" value="1"/>
</dbReference>